<proteinExistence type="predicted"/>
<evidence type="ECO:0000313" key="1">
    <source>
        <dbReference type="EMBL" id="KAJ8873786.1"/>
    </source>
</evidence>
<protein>
    <submittedName>
        <fullName evidence="1">Uncharacterized protein</fullName>
    </submittedName>
</protein>
<comment type="caution">
    <text evidence="1">The sequence shown here is derived from an EMBL/GenBank/DDBJ whole genome shotgun (WGS) entry which is preliminary data.</text>
</comment>
<accession>A0ABQ9GP55</accession>
<organism evidence="1 2">
    <name type="scientific">Dryococelus australis</name>
    <dbReference type="NCBI Taxonomy" id="614101"/>
    <lineage>
        <taxon>Eukaryota</taxon>
        <taxon>Metazoa</taxon>
        <taxon>Ecdysozoa</taxon>
        <taxon>Arthropoda</taxon>
        <taxon>Hexapoda</taxon>
        <taxon>Insecta</taxon>
        <taxon>Pterygota</taxon>
        <taxon>Neoptera</taxon>
        <taxon>Polyneoptera</taxon>
        <taxon>Phasmatodea</taxon>
        <taxon>Verophasmatodea</taxon>
        <taxon>Anareolatae</taxon>
        <taxon>Phasmatidae</taxon>
        <taxon>Eurycanthinae</taxon>
        <taxon>Dryococelus</taxon>
    </lineage>
</organism>
<sequence>MSFRIRLARQMISGYTSKKRRSRPPLFIAKKKKSIGVPHEVHSMNVAEHLLKKNIKYKWCRLCSTRKEEKRIRVECMHYKVALCLDPCFRRFHKM</sequence>
<keyword evidence="2" id="KW-1185">Reference proteome</keyword>
<reference evidence="1 2" key="1">
    <citation type="submission" date="2023-02" db="EMBL/GenBank/DDBJ databases">
        <title>LHISI_Scaffold_Assembly.</title>
        <authorList>
            <person name="Stuart O.P."/>
            <person name="Cleave R."/>
            <person name="Magrath M.J.L."/>
            <person name="Mikheyev A.S."/>
        </authorList>
    </citation>
    <scope>NUCLEOTIDE SEQUENCE [LARGE SCALE GENOMIC DNA]</scope>
    <source>
        <strain evidence="1">Daus_M_001</strain>
        <tissue evidence="1">Leg muscle</tissue>
    </source>
</reference>
<gene>
    <name evidence="1" type="ORF">PR048_024621</name>
</gene>
<evidence type="ECO:0000313" key="2">
    <source>
        <dbReference type="Proteomes" id="UP001159363"/>
    </source>
</evidence>
<name>A0ABQ9GP55_9NEOP</name>
<dbReference type="EMBL" id="JARBHB010000010">
    <property type="protein sequence ID" value="KAJ8873786.1"/>
    <property type="molecule type" value="Genomic_DNA"/>
</dbReference>
<dbReference type="Proteomes" id="UP001159363">
    <property type="component" value="Chromosome 9"/>
</dbReference>